<evidence type="ECO:0000313" key="1">
    <source>
        <dbReference type="EMBL" id="TGL63933.1"/>
    </source>
</evidence>
<dbReference type="OrthoDB" id="342876at2"/>
<evidence type="ECO:0008006" key="3">
    <source>
        <dbReference type="Google" id="ProtNLM"/>
    </source>
</evidence>
<dbReference type="EMBL" id="RQGD01000002">
    <property type="protein sequence ID" value="TGL63933.1"/>
    <property type="molecule type" value="Genomic_DNA"/>
</dbReference>
<dbReference type="RefSeq" id="WP_135621429.1">
    <property type="nucleotide sequence ID" value="NZ_RQGD01000002.1"/>
</dbReference>
<sequence>MFRFSLILFLVFPLSHCTNYTSNASVQIPPLLVSATNNGNSNFTLDVRATNPELIFQGYRLYAGPTENDARNQGDLNAGTDCSISGGTMTVLPVQPRNYVFLIDPSTSLPTLGSGIDCKFRISLTSGTYVSVRALGLSVRIRSGTSGLNISGPSNAIILP</sequence>
<evidence type="ECO:0000313" key="2">
    <source>
        <dbReference type="Proteomes" id="UP000297693"/>
    </source>
</evidence>
<dbReference type="AlphaFoldDB" id="A0A4R9KFA8"/>
<protein>
    <recommendedName>
        <fullName evidence="3">Lipoprotein</fullName>
    </recommendedName>
</protein>
<accession>A0A4R9KFA8</accession>
<keyword evidence="2" id="KW-1185">Reference proteome</keyword>
<dbReference type="NCBIfam" id="NF047802">
    <property type="entry name" value="LIC11661_lipo"/>
    <property type="match status" value="1"/>
</dbReference>
<reference evidence="1" key="1">
    <citation type="journal article" date="2019" name="PLoS Negl. Trop. Dis.">
        <title>Revisiting the worldwide diversity of Leptospira species in the environment.</title>
        <authorList>
            <person name="Vincent A.T."/>
            <person name="Schiettekatte O."/>
            <person name="Bourhy P."/>
            <person name="Veyrier F.J."/>
            <person name="Picardeau M."/>
        </authorList>
    </citation>
    <scope>NUCLEOTIDE SEQUENCE [LARGE SCALE GENOMIC DNA]</scope>
    <source>
        <strain evidence="1">201702476</strain>
    </source>
</reference>
<name>A0A4R9KFA8_9LEPT</name>
<organism evidence="1 2">
    <name type="scientific">Leptospira ognonensis</name>
    <dbReference type="NCBI Taxonomy" id="2484945"/>
    <lineage>
        <taxon>Bacteria</taxon>
        <taxon>Pseudomonadati</taxon>
        <taxon>Spirochaetota</taxon>
        <taxon>Spirochaetia</taxon>
        <taxon>Leptospirales</taxon>
        <taxon>Leptospiraceae</taxon>
        <taxon>Leptospira</taxon>
    </lineage>
</organism>
<gene>
    <name evidence="1" type="ORF">EHQ58_00790</name>
</gene>
<proteinExistence type="predicted"/>
<comment type="caution">
    <text evidence="1">The sequence shown here is derived from an EMBL/GenBank/DDBJ whole genome shotgun (WGS) entry which is preliminary data.</text>
</comment>
<dbReference type="Proteomes" id="UP000297693">
    <property type="component" value="Unassembled WGS sequence"/>
</dbReference>